<dbReference type="GeneID" id="25916520"/>
<dbReference type="AlphaFoldDB" id="A0A0L0F5I2"/>
<protein>
    <submittedName>
        <fullName evidence="1">Uncharacterized protein</fullName>
    </submittedName>
</protein>
<proteinExistence type="predicted"/>
<evidence type="ECO:0000313" key="2">
    <source>
        <dbReference type="Proteomes" id="UP000054560"/>
    </source>
</evidence>
<organism evidence="1 2">
    <name type="scientific">Sphaeroforma arctica JP610</name>
    <dbReference type="NCBI Taxonomy" id="667725"/>
    <lineage>
        <taxon>Eukaryota</taxon>
        <taxon>Ichthyosporea</taxon>
        <taxon>Ichthyophonida</taxon>
        <taxon>Sphaeroforma</taxon>
    </lineage>
</organism>
<dbReference type="Proteomes" id="UP000054560">
    <property type="component" value="Unassembled WGS sequence"/>
</dbReference>
<keyword evidence="2" id="KW-1185">Reference proteome</keyword>
<accession>A0A0L0F5I2</accession>
<name>A0A0L0F5I2_9EUKA</name>
<feature type="non-terminal residue" evidence="1">
    <location>
        <position position="1"/>
    </location>
</feature>
<sequence length="97" mass="10913">RLVVAFLDNATESQVTTVLDAAINNLLMDFANIMIPEIETDTVTWNKTNDAMQFMAYSMSATQKGRGWNLLKPTLLAARSNADVYLEENKLPPYDQE</sequence>
<dbReference type="EMBL" id="KQ248799">
    <property type="protein sequence ID" value="KNC71443.1"/>
    <property type="molecule type" value="Genomic_DNA"/>
</dbReference>
<dbReference type="RefSeq" id="XP_014145345.1">
    <property type="nucleotide sequence ID" value="XM_014289870.1"/>
</dbReference>
<evidence type="ECO:0000313" key="1">
    <source>
        <dbReference type="EMBL" id="KNC71443.1"/>
    </source>
</evidence>
<gene>
    <name evidence="1" type="ORF">SARC_16016</name>
</gene>
<reference evidence="1 2" key="1">
    <citation type="submission" date="2011-02" db="EMBL/GenBank/DDBJ databases">
        <title>The Genome Sequence of Sphaeroforma arctica JP610.</title>
        <authorList>
            <consortium name="The Broad Institute Genome Sequencing Platform"/>
            <person name="Russ C."/>
            <person name="Cuomo C."/>
            <person name="Young S.K."/>
            <person name="Zeng Q."/>
            <person name="Gargeya S."/>
            <person name="Alvarado L."/>
            <person name="Berlin A."/>
            <person name="Chapman S.B."/>
            <person name="Chen Z."/>
            <person name="Freedman E."/>
            <person name="Gellesch M."/>
            <person name="Goldberg J."/>
            <person name="Griggs A."/>
            <person name="Gujja S."/>
            <person name="Heilman E."/>
            <person name="Heiman D."/>
            <person name="Howarth C."/>
            <person name="Mehta T."/>
            <person name="Neiman D."/>
            <person name="Pearson M."/>
            <person name="Roberts A."/>
            <person name="Saif S."/>
            <person name="Shea T."/>
            <person name="Shenoy N."/>
            <person name="Sisk P."/>
            <person name="Stolte C."/>
            <person name="Sykes S."/>
            <person name="White J."/>
            <person name="Yandava C."/>
            <person name="Burger G."/>
            <person name="Gray M.W."/>
            <person name="Holland P.W.H."/>
            <person name="King N."/>
            <person name="Lang F.B.F."/>
            <person name="Roger A.J."/>
            <person name="Ruiz-Trillo I."/>
            <person name="Haas B."/>
            <person name="Nusbaum C."/>
            <person name="Birren B."/>
        </authorList>
    </citation>
    <scope>NUCLEOTIDE SEQUENCE [LARGE SCALE GENOMIC DNA]</scope>
    <source>
        <strain evidence="1 2">JP610</strain>
    </source>
</reference>